<feature type="compositionally biased region" description="Polar residues" evidence="1">
    <location>
        <begin position="1"/>
        <end position="19"/>
    </location>
</feature>
<keyword evidence="3" id="KW-1185">Reference proteome</keyword>
<reference evidence="2 3" key="1">
    <citation type="journal article" date="2011" name="Cell">
        <title>The monarch butterfly genome yields insights into long-distance migration.</title>
        <authorList>
            <person name="Zhan S."/>
            <person name="Merlin C."/>
            <person name="Boore J.L."/>
            <person name="Reppert S.M."/>
        </authorList>
    </citation>
    <scope>NUCLEOTIDE SEQUENCE [LARGE SCALE GENOMIC DNA]</scope>
    <source>
        <strain evidence="2">F-2</strain>
    </source>
</reference>
<evidence type="ECO:0000313" key="2">
    <source>
        <dbReference type="EMBL" id="OWR53826.1"/>
    </source>
</evidence>
<evidence type="ECO:0000313" key="3">
    <source>
        <dbReference type="Proteomes" id="UP000007151"/>
    </source>
</evidence>
<dbReference type="Proteomes" id="UP000007151">
    <property type="component" value="Unassembled WGS sequence"/>
</dbReference>
<dbReference type="KEGG" id="dpl:KGM_200033"/>
<feature type="region of interest" description="Disordered" evidence="1">
    <location>
        <begin position="1"/>
        <end position="24"/>
    </location>
</feature>
<dbReference type="InParanoid" id="A0A212FJC0"/>
<sequence length="55" mass="5882">MPSLSDNIGTPPQVRITSTRADRATVTRSRLNGVTTGHPAALIHHPRTIPIGVNE</sequence>
<dbReference type="EMBL" id="AGBW02008292">
    <property type="protein sequence ID" value="OWR53826.1"/>
    <property type="molecule type" value="Genomic_DNA"/>
</dbReference>
<gene>
    <name evidence="2" type="ORF">KGM_200033</name>
</gene>
<accession>A0A212FJC0</accession>
<name>A0A212FJC0_DANPL</name>
<dbReference type="AlphaFoldDB" id="A0A212FJC0"/>
<proteinExistence type="predicted"/>
<organism evidence="2 3">
    <name type="scientific">Danaus plexippus plexippus</name>
    <dbReference type="NCBI Taxonomy" id="278856"/>
    <lineage>
        <taxon>Eukaryota</taxon>
        <taxon>Metazoa</taxon>
        <taxon>Ecdysozoa</taxon>
        <taxon>Arthropoda</taxon>
        <taxon>Hexapoda</taxon>
        <taxon>Insecta</taxon>
        <taxon>Pterygota</taxon>
        <taxon>Neoptera</taxon>
        <taxon>Endopterygota</taxon>
        <taxon>Lepidoptera</taxon>
        <taxon>Glossata</taxon>
        <taxon>Ditrysia</taxon>
        <taxon>Papilionoidea</taxon>
        <taxon>Nymphalidae</taxon>
        <taxon>Danainae</taxon>
        <taxon>Danaini</taxon>
        <taxon>Danaina</taxon>
        <taxon>Danaus</taxon>
        <taxon>Danaus</taxon>
    </lineage>
</organism>
<evidence type="ECO:0000256" key="1">
    <source>
        <dbReference type="SAM" id="MobiDB-lite"/>
    </source>
</evidence>
<protein>
    <submittedName>
        <fullName evidence="2">Uncharacterized protein</fullName>
    </submittedName>
</protein>
<comment type="caution">
    <text evidence="2">The sequence shown here is derived from an EMBL/GenBank/DDBJ whole genome shotgun (WGS) entry which is preliminary data.</text>
</comment>